<feature type="domain" description="Rhodanese" evidence="1">
    <location>
        <begin position="29"/>
        <end position="101"/>
    </location>
</feature>
<sequence>MLKSIQERLAQLPESLRTVTATEAKQELAENKGALIDVREPSELADSPVSSSFTIPRGVLEMKALDQFKNPDKPLYLHCATGVRARLAAEQMINMGYTNVSAIVSDIKDIQDAFNQ</sequence>
<reference evidence="2 3" key="1">
    <citation type="submission" date="2020-04" db="EMBL/GenBank/DDBJ databases">
        <title>Salinimonas sp. HHU 13199.</title>
        <authorList>
            <person name="Cui X."/>
            <person name="Zhang D."/>
        </authorList>
    </citation>
    <scope>NUCLEOTIDE SEQUENCE [LARGE SCALE GENOMIC DNA]</scope>
    <source>
        <strain evidence="2 3">HHU 13199</strain>
    </source>
</reference>
<organism evidence="2 3">
    <name type="scientific">Salinimonas profundi</name>
    <dbReference type="NCBI Taxonomy" id="2729140"/>
    <lineage>
        <taxon>Bacteria</taxon>
        <taxon>Pseudomonadati</taxon>
        <taxon>Pseudomonadota</taxon>
        <taxon>Gammaproteobacteria</taxon>
        <taxon>Alteromonadales</taxon>
        <taxon>Alteromonadaceae</taxon>
        <taxon>Alteromonas/Salinimonas group</taxon>
        <taxon>Salinimonas</taxon>
    </lineage>
</organism>
<proteinExistence type="predicted"/>
<dbReference type="EMBL" id="JABBXD010000001">
    <property type="protein sequence ID" value="MBD3584214.1"/>
    <property type="molecule type" value="Genomic_DNA"/>
</dbReference>
<evidence type="ECO:0000313" key="2">
    <source>
        <dbReference type="EMBL" id="MBD3584214.1"/>
    </source>
</evidence>
<dbReference type="InterPro" id="IPR001763">
    <property type="entry name" value="Rhodanese-like_dom"/>
</dbReference>
<keyword evidence="3" id="KW-1185">Reference proteome</keyword>
<dbReference type="Pfam" id="PF00581">
    <property type="entry name" value="Rhodanese"/>
    <property type="match status" value="1"/>
</dbReference>
<dbReference type="RefSeq" id="WP_191021693.1">
    <property type="nucleotide sequence ID" value="NZ_JABBXD010000001.1"/>
</dbReference>
<evidence type="ECO:0000313" key="3">
    <source>
        <dbReference type="Proteomes" id="UP000624419"/>
    </source>
</evidence>
<protein>
    <submittedName>
        <fullName evidence="2">Rhodanese-like domain-containing protein</fullName>
    </submittedName>
</protein>
<dbReference type="PROSITE" id="PS50206">
    <property type="entry name" value="RHODANESE_3"/>
    <property type="match status" value="1"/>
</dbReference>
<dbReference type="InterPro" id="IPR036873">
    <property type="entry name" value="Rhodanese-like_dom_sf"/>
</dbReference>
<dbReference type="InterPro" id="IPR050229">
    <property type="entry name" value="GlpE_sulfurtransferase"/>
</dbReference>
<accession>A0ABR8LJV4</accession>
<dbReference type="CDD" id="cd00158">
    <property type="entry name" value="RHOD"/>
    <property type="match status" value="1"/>
</dbReference>
<dbReference type="Gene3D" id="3.40.250.10">
    <property type="entry name" value="Rhodanese-like domain"/>
    <property type="match status" value="1"/>
</dbReference>
<dbReference type="PANTHER" id="PTHR43031">
    <property type="entry name" value="FAD-DEPENDENT OXIDOREDUCTASE"/>
    <property type="match status" value="1"/>
</dbReference>
<dbReference type="SMART" id="SM00450">
    <property type="entry name" value="RHOD"/>
    <property type="match status" value="1"/>
</dbReference>
<dbReference type="Proteomes" id="UP000624419">
    <property type="component" value="Unassembled WGS sequence"/>
</dbReference>
<gene>
    <name evidence="2" type="ORF">HHX48_00510</name>
</gene>
<comment type="caution">
    <text evidence="2">The sequence shown here is derived from an EMBL/GenBank/DDBJ whole genome shotgun (WGS) entry which is preliminary data.</text>
</comment>
<name>A0ABR8LJV4_9ALTE</name>
<dbReference type="SUPFAM" id="SSF52821">
    <property type="entry name" value="Rhodanese/Cell cycle control phosphatase"/>
    <property type="match status" value="1"/>
</dbReference>
<evidence type="ECO:0000259" key="1">
    <source>
        <dbReference type="PROSITE" id="PS50206"/>
    </source>
</evidence>
<dbReference type="PANTHER" id="PTHR43031:SF1">
    <property type="entry name" value="PYRIDINE NUCLEOTIDE-DISULPHIDE OXIDOREDUCTASE"/>
    <property type="match status" value="1"/>
</dbReference>